<dbReference type="OrthoDB" id="9803889at2"/>
<dbReference type="GO" id="GO:0009432">
    <property type="term" value="P:SOS response"/>
    <property type="evidence" value="ECO:0007669"/>
    <property type="project" value="UniProtKB-UniRule"/>
</dbReference>
<comment type="similarity">
    <text evidence="2 9">Belongs to the RecF family.</text>
</comment>
<evidence type="ECO:0000256" key="3">
    <source>
        <dbReference type="ARBA" id="ARBA00020170"/>
    </source>
</evidence>
<dbReference type="SUPFAM" id="SSF52540">
    <property type="entry name" value="P-loop containing nucleoside triphosphate hydrolases"/>
    <property type="match status" value="1"/>
</dbReference>
<dbReference type="GO" id="GO:0003697">
    <property type="term" value="F:single-stranded DNA binding"/>
    <property type="evidence" value="ECO:0007669"/>
    <property type="project" value="UniProtKB-UniRule"/>
</dbReference>
<dbReference type="Proteomes" id="UP000307217">
    <property type="component" value="Unassembled WGS sequence"/>
</dbReference>
<accession>A0A5S3VEC8</accession>
<evidence type="ECO:0000259" key="10">
    <source>
        <dbReference type="Pfam" id="PF02463"/>
    </source>
</evidence>
<proteinExistence type="inferred from homology"/>
<keyword evidence="5 9" id="KW-0235">DNA replication</keyword>
<name>A0A5S3VEC8_9GAMM</name>
<dbReference type="InterPro" id="IPR042174">
    <property type="entry name" value="RecF_2"/>
</dbReference>
<dbReference type="PANTHER" id="PTHR32182:SF0">
    <property type="entry name" value="DNA REPLICATION AND REPAIR PROTEIN RECF"/>
    <property type="match status" value="1"/>
</dbReference>
<dbReference type="Gene3D" id="1.20.1050.90">
    <property type="entry name" value="RecF/RecN/SMC, N-terminal domain"/>
    <property type="match status" value="1"/>
</dbReference>
<gene>
    <name evidence="9" type="primary">recF</name>
    <name evidence="11" type="ORF">CWC19_00300</name>
    <name evidence="12" type="ORF">CWC20_17875</name>
</gene>
<keyword evidence="9" id="KW-0234">DNA repair</keyword>
<keyword evidence="13" id="KW-1185">Reference proteome</keyword>
<feature type="binding site" evidence="9">
    <location>
        <begin position="30"/>
        <end position="37"/>
    </location>
    <ligand>
        <name>ATP</name>
        <dbReference type="ChEBI" id="CHEBI:30616"/>
    </ligand>
</feature>
<dbReference type="Proteomes" id="UP000307164">
    <property type="component" value="Unassembled WGS sequence"/>
</dbReference>
<dbReference type="GO" id="GO:0005524">
    <property type="term" value="F:ATP binding"/>
    <property type="evidence" value="ECO:0007669"/>
    <property type="project" value="UniProtKB-UniRule"/>
</dbReference>
<dbReference type="AlphaFoldDB" id="A0A5S3VEC8"/>
<dbReference type="GO" id="GO:0000731">
    <property type="term" value="P:DNA synthesis involved in DNA repair"/>
    <property type="evidence" value="ECO:0007669"/>
    <property type="project" value="TreeGrafter"/>
</dbReference>
<evidence type="ECO:0000313" key="13">
    <source>
        <dbReference type="Proteomes" id="UP000307164"/>
    </source>
</evidence>
<keyword evidence="9" id="KW-0742">SOS response</keyword>
<evidence type="ECO:0000313" key="14">
    <source>
        <dbReference type="Proteomes" id="UP000307217"/>
    </source>
</evidence>
<organism evidence="11 14">
    <name type="scientific">Pseudoalteromonas aurantia</name>
    <dbReference type="NCBI Taxonomy" id="43654"/>
    <lineage>
        <taxon>Bacteria</taxon>
        <taxon>Pseudomonadati</taxon>
        <taxon>Pseudomonadota</taxon>
        <taxon>Gammaproteobacteria</taxon>
        <taxon>Alteromonadales</taxon>
        <taxon>Pseudoalteromonadaceae</taxon>
        <taxon>Pseudoalteromonas</taxon>
    </lineage>
</organism>
<evidence type="ECO:0000256" key="9">
    <source>
        <dbReference type="HAMAP-Rule" id="MF_00365"/>
    </source>
</evidence>
<keyword evidence="7 9" id="KW-0067">ATP-binding</keyword>
<protein>
    <recommendedName>
        <fullName evidence="3 9">DNA replication and repair protein RecF</fullName>
    </recommendedName>
</protein>
<reference evidence="11" key="3">
    <citation type="submission" date="2019-09" db="EMBL/GenBank/DDBJ databases">
        <title>Co-occurence of chitin degradation, pigmentation and bioactivity in marine Pseudoalteromonas.</title>
        <authorList>
            <person name="Sonnenschein E.C."/>
            <person name="Bech P.K."/>
        </authorList>
    </citation>
    <scope>NUCLEOTIDE SEQUENCE</scope>
    <source>
        <strain evidence="11">S3790</strain>
    </source>
</reference>
<evidence type="ECO:0000256" key="5">
    <source>
        <dbReference type="ARBA" id="ARBA00022705"/>
    </source>
</evidence>
<dbReference type="EMBL" id="PNBW01000108">
    <property type="protein sequence ID" value="TMO71336.1"/>
    <property type="molecule type" value="Genomic_DNA"/>
</dbReference>
<evidence type="ECO:0000256" key="4">
    <source>
        <dbReference type="ARBA" id="ARBA00022490"/>
    </source>
</evidence>
<keyword evidence="4 9" id="KW-0963">Cytoplasm</keyword>
<dbReference type="Gene3D" id="3.40.50.300">
    <property type="entry name" value="P-loop containing nucleotide triphosphate hydrolases"/>
    <property type="match status" value="1"/>
</dbReference>
<evidence type="ECO:0000256" key="1">
    <source>
        <dbReference type="ARBA" id="ARBA00004496"/>
    </source>
</evidence>
<dbReference type="PANTHER" id="PTHR32182">
    <property type="entry name" value="DNA REPLICATION AND REPAIR PROTEIN RECF"/>
    <property type="match status" value="1"/>
</dbReference>
<dbReference type="GO" id="GO:0006302">
    <property type="term" value="P:double-strand break repair"/>
    <property type="evidence" value="ECO:0007669"/>
    <property type="project" value="TreeGrafter"/>
</dbReference>
<dbReference type="InterPro" id="IPR027417">
    <property type="entry name" value="P-loop_NTPase"/>
</dbReference>
<keyword evidence="8 9" id="KW-0238">DNA-binding</keyword>
<comment type="subcellular location">
    <subcellularLocation>
        <location evidence="1 9">Cytoplasm</location>
    </subcellularLocation>
</comment>
<feature type="domain" description="RecF/RecN/SMC N-terminal" evidence="10">
    <location>
        <begin position="3"/>
        <end position="342"/>
    </location>
</feature>
<dbReference type="InterPro" id="IPR001238">
    <property type="entry name" value="DNA-binding_RecF"/>
</dbReference>
<comment type="caution">
    <text evidence="11">The sequence shown here is derived from an EMBL/GenBank/DDBJ whole genome shotgun (WGS) entry which is preliminary data.</text>
</comment>
<comment type="function">
    <text evidence="9">The RecF protein is involved in DNA metabolism; it is required for DNA replication and normal SOS inducibility. RecF binds preferentially to single-stranded, linear DNA. It also seems to bind ATP.</text>
</comment>
<dbReference type="HAMAP" id="MF_00365">
    <property type="entry name" value="RecF"/>
    <property type="match status" value="1"/>
</dbReference>
<evidence type="ECO:0000256" key="6">
    <source>
        <dbReference type="ARBA" id="ARBA00022741"/>
    </source>
</evidence>
<evidence type="ECO:0000313" key="11">
    <source>
        <dbReference type="EMBL" id="TMO70721.1"/>
    </source>
</evidence>
<dbReference type="GO" id="GO:0006260">
    <property type="term" value="P:DNA replication"/>
    <property type="evidence" value="ECO:0007669"/>
    <property type="project" value="UniProtKB-UniRule"/>
</dbReference>
<evidence type="ECO:0000256" key="7">
    <source>
        <dbReference type="ARBA" id="ARBA00022840"/>
    </source>
</evidence>
<dbReference type="PROSITE" id="PS00617">
    <property type="entry name" value="RECF_1"/>
    <property type="match status" value="1"/>
</dbReference>
<dbReference type="GO" id="GO:0005737">
    <property type="term" value="C:cytoplasm"/>
    <property type="evidence" value="ECO:0007669"/>
    <property type="project" value="UniProtKB-SubCell"/>
</dbReference>
<reference evidence="13 14" key="1">
    <citation type="submission" date="2018-01" db="EMBL/GenBank/DDBJ databases">
        <authorList>
            <person name="Paulsen S."/>
            <person name="Gram L.K."/>
        </authorList>
    </citation>
    <scope>NUCLEOTIDE SEQUENCE [LARGE SCALE GENOMIC DNA]</scope>
    <source>
        <strain evidence="11 14">S3790</strain>
        <strain evidence="12 13">S3895</strain>
    </source>
</reference>
<dbReference type="InterPro" id="IPR003395">
    <property type="entry name" value="RecF/RecN/SMC_N"/>
</dbReference>
<dbReference type="RefSeq" id="WP_138589456.1">
    <property type="nucleotide sequence ID" value="NZ_PNBW01000108.1"/>
</dbReference>
<keyword evidence="9" id="KW-0227">DNA damage</keyword>
<evidence type="ECO:0000256" key="8">
    <source>
        <dbReference type="ARBA" id="ARBA00023125"/>
    </source>
</evidence>
<dbReference type="EMBL" id="PNBX01000001">
    <property type="protein sequence ID" value="TMO70721.1"/>
    <property type="molecule type" value="Genomic_DNA"/>
</dbReference>
<dbReference type="InterPro" id="IPR018078">
    <property type="entry name" value="DNA-binding_RecF_CS"/>
</dbReference>
<sequence>MSLTHLSLGDFRNIEAISLEPSPDINVIIGANGSGKTSLLEAIYFLSHGKSFRTNKHKLLIRHEQTRCAVHAKKQHLSLSIPVGIGKDTSGETSLRIQGQSSRKVSELAQLIPVQVITPESYDLFFGGPKERRKFMDLGVFHVEHEFFQEWKDFNKVLKQRNALLKLRPNNYAEQIQYWDKEFVRLAEKINKHREEYISRFTAHFFDKIVNKIPVFSGLELRYDEGWKESLADALKHQFQRDTKLGYTSKGPHKADFSFYIHGHSVESILSRGQLKLLLYALKIAQNSLIESETDKQSILLIDDLPSELGEETMQHVSVLLSQCQSQLFITAITAESISAVVEPMKRELRMFHVKHGSLITK</sequence>
<dbReference type="Pfam" id="PF02463">
    <property type="entry name" value="SMC_N"/>
    <property type="match status" value="1"/>
</dbReference>
<dbReference type="NCBIfam" id="TIGR00611">
    <property type="entry name" value="recf"/>
    <property type="match status" value="1"/>
</dbReference>
<keyword evidence="6 9" id="KW-0547">Nucleotide-binding</keyword>
<reference evidence="13 14" key="2">
    <citation type="submission" date="2019-06" db="EMBL/GenBank/DDBJ databases">
        <title>Co-occurence of chitin degradation, pigmentation and bioactivity in marine Pseudoalteromonas.</title>
        <authorList>
            <person name="Sonnenschein E.C."/>
            <person name="Bech P.K."/>
        </authorList>
    </citation>
    <scope>NUCLEOTIDE SEQUENCE [LARGE SCALE GENOMIC DNA]</scope>
    <source>
        <strain evidence="14">S3790</strain>
        <strain evidence="12 13">S3895</strain>
    </source>
</reference>
<evidence type="ECO:0000313" key="12">
    <source>
        <dbReference type="EMBL" id="TMO71336.1"/>
    </source>
</evidence>
<evidence type="ECO:0000256" key="2">
    <source>
        <dbReference type="ARBA" id="ARBA00008016"/>
    </source>
</evidence>